<protein>
    <submittedName>
        <fullName evidence="7">Desampylase</fullName>
        <ecNumber evidence="7">3.4.19.15</ecNumber>
    </submittedName>
</protein>
<evidence type="ECO:0000256" key="2">
    <source>
        <dbReference type="ARBA" id="ARBA00022723"/>
    </source>
</evidence>
<dbReference type="EC" id="3.4.19.15" evidence="7"/>
<keyword evidence="2" id="KW-0479">Metal-binding</keyword>
<evidence type="ECO:0000256" key="4">
    <source>
        <dbReference type="ARBA" id="ARBA00022833"/>
    </source>
</evidence>
<dbReference type="InterPro" id="IPR053551">
    <property type="entry name" value="Metalloprotease_DSAMP"/>
</dbReference>
<accession>A0ABD6DV78</accession>
<feature type="domain" description="MPN" evidence="6">
    <location>
        <begin position="6"/>
        <end position="142"/>
    </location>
</feature>
<dbReference type="GO" id="GO:0006508">
    <property type="term" value="P:proteolysis"/>
    <property type="evidence" value="ECO:0007669"/>
    <property type="project" value="UniProtKB-KW"/>
</dbReference>
<dbReference type="Proteomes" id="UP001597092">
    <property type="component" value="Unassembled WGS sequence"/>
</dbReference>
<comment type="caution">
    <text evidence="7">The sequence shown here is derived from an EMBL/GenBank/DDBJ whole genome shotgun (WGS) entry which is preliminary data.</text>
</comment>
<keyword evidence="3 7" id="KW-0378">Hydrolase</keyword>
<evidence type="ECO:0000256" key="5">
    <source>
        <dbReference type="ARBA" id="ARBA00023049"/>
    </source>
</evidence>
<dbReference type="CDD" id="cd08070">
    <property type="entry name" value="MPN_like"/>
    <property type="match status" value="1"/>
</dbReference>
<dbReference type="GO" id="GO:0046872">
    <property type="term" value="F:metal ion binding"/>
    <property type="evidence" value="ECO:0007669"/>
    <property type="project" value="UniProtKB-KW"/>
</dbReference>
<keyword evidence="5" id="KW-0482">Metalloprotease</keyword>
<evidence type="ECO:0000256" key="3">
    <source>
        <dbReference type="ARBA" id="ARBA00022801"/>
    </source>
</evidence>
<dbReference type="SUPFAM" id="SSF102712">
    <property type="entry name" value="JAB1/MPN domain"/>
    <property type="match status" value="1"/>
</dbReference>
<dbReference type="GO" id="GO:0008237">
    <property type="term" value="F:metallopeptidase activity"/>
    <property type="evidence" value="ECO:0007669"/>
    <property type="project" value="UniProtKB-KW"/>
</dbReference>
<keyword evidence="4" id="KW-0862">Zinc</keyword>
<name>A0ABD6DV78_9EURY</name>
<evidence type="ECO:0000259" key="6">
    <source>
        <dbReference type="PROSITE" id="PS50249"/>
    </source>
</evidence>
<keyword evidence="8" id="KW-1185">Reference proteome</keyword>
<sequence length="146" mass="16259">MTETTLTLRRELYDEIVHQGYEGGDEEICGVLAGAYGDDESVVRAIRQVDNVAETPQIRYAMDSETQLAAIESVEADGHDVVGFYHTHPTGPPRPSETDAARATWPGYSYAIFAFDGYPFLGSWRWTDDGFRRESVRLTTASTDDT</sequence>
<dbReference type="InterPro" id="IPR028090">
    <property type="entry name" value="JAB_dom_prok"/>
</dbReference>
<dbReference type="InterPro" id="IPR037518">
    <property type="entry name" value="MPN"/>
</dbReference>
<keyword evidence="1" id="KW-0645">Protease</keyword>
<evidence type="ECO:0000313" key="7">
    <source>
        <dbReference type="EMBL" id="MFD1686086.1"/>
    </source>
</evidence>
<dbReference type="RefSeq" id="WP_256308713.1">
    <property type="nucleotide sequence ID" value="NZ_JANHAW010000003.1"/>
</dbReference>
<dbReference type="InterPro" id="IPR000555">
    <property type="entry name" value="JAMM/MPN+_dom"/>
</dbReference>
<dbReference type="Pfam" id="PF14464">
    <property type="entry name" value="Prok-JAB"/>
    <property type="match status" value="1"/>
</dbReference>
<dbReference type="EMBL" id="JBHUDP010000003">
    <property type="protein sequence ID" value="MFD1686086.1"/>
    <property type="molecule type" value="Genomic_DNA"/>
</dbReference>
<dbReference type="InterPro" id="IPR051929">
    <property type="entry name" value="VirAsm_ModProt"/>
</dbReference>
<dbReference type="AlphaFoldDB" id="A0ABD6DV78"/>
<dbReference type="NCBIfam" id="NF041370">
    <property type="entry name" value="desamp_Halo"/>
    <property type="match status" value="1"/>
</dbReference>
<evidence type="ECO:0000313" key="8">
    <source>
        <dbReference type="Proteomes" id="UP001597092"/>
    </source>
</evidence>
<evidence type="ECO:0000256" key="1">
    <source>
        <dbReference type="ARBA" id="ARBA00022670"/>
    </source>
</evidence>
<gene>
    <name evidence="7" type="ORF">ACFSAS_10730</name>
</gene>
<dbReference type="PROSITE" id="PS50249">
    <property type="entry name" value="MPN"/>
    <property type="match status" value="1"/>
</dbReference>
<reference evidence="7 8" key="1">
    <citation type="journal article" date="2019" name="Int. J. Syst. Evol. Microbiol.">
        <title>The Global Catalogue of Microorganisms (GCM) 10K type strain sequencing project: providing services to taxonomists for standard genome sequencing and annotation.</title>
        <authorList>
            <consortium name="The Broad Institute Genomics Platform"/>
            <consortium name="The Broad Institute Genome Sequencing Center for Infectious Disease"/>
            <person name="Wu L."/>
            <person name="Ma J."/>
        </authorList>
    </citation>
    <scope>NUCLEOTIDE SEQUENCE [LARGE SCALE GENOMIC DNA]</scope>
    <source>
        <strain evidence="7 8">CGMCC 1.10387</strain>
    </source>
</reference>
<dbReference type="SMART" id="SM00232">
    <property type="entry name" value="JAB_MPN"/>
    <property type="match status" value="1"/>
</dbReference>
<dbReference type="PANTHER" id="PTHR34858">
    <property type="entry name" value="CYSO-CYSTEINE PEPTIDASE"/>
    <property type="match status" value="1"/>
</dbReference>
<organism evidence="7 8">
    <name type="scientific">Halobellus litoreus</name>
    <dbReference type="NCBI Taxonomy" id="755310"/>
    <lineage>
        <taxon>Archaea</taxon>
        <taxon>Methanobacteriati</taxon>
        <taxon>Methanobacteriota</taxon>
        <taxon>Stenosarchaea group</taxon>
        <taxon>Halobacteria</taxon>
        <taxon>Halobacteriales</taxon>
        <taxon>Haloferacaceae</taxon>
        <taxon>Halobellus</taxon>
    </lineage>
</organism>
<dbReference type="Gene3D" id="3.40.140.10">
    <property type="entry name" value="Cytidine Deaminase, domain 2"/>
    <property type="match status" value="1"/>
</dbReference>
<dbReference type="PANTHER" id="PTHR34858:SF1">
    <property type="entry name" value="CYSO-CYSTEINE PEPTIDASE"/>
    <property type="match status" value="1"/>
</dbReference>
<proteinExistence type="predicted"/>